<keyword evidence="3" id="KW-1133">Transmembrane helix</keyword>
<dbReference type="NCBIfam" id="TIGR01730">
    <property type="entry name" value="RND_mfp"/>
    <property type="match status" value="1"/>
</dbReference>
<dbReference type="EMBL" id="FNAG01000008">
    <property type="protein sequence ID" value="SDD84583.1"/>
    <property type="molecule type" value="Genomic_DNA"/>
</dbReference>
<evidence type="ECO:0000313" key="6">
    <source>
        <dbReference type="EMBL" id="SDD84583.1"/>
    </source>
</evidence>
<feature type="region of interest" description="Disordered" evidence="2">
    <location>
        <begin position="168"/>
        <end position="187"/>
    </location>
</feature>
<evidence type="ECO:0000256" key="3">
    <source>
        <dbReference type="SAM" id="Phobius"/>
    </source>
</evidence>
<proteinExistence type="inferred from homology"/>
<dbReference type="InterPro" id="IPR058792">
    <property type="entry name" value="Beta-barrel_RND_2"/>
</dbReference>
<dbReference type="PANTHER" id="PTHR30469:SF38">
    <property type="entry name" value="HLYD FAMILY SECRETION PROTEIN"/>
    <property type="match status" value="1"/>
</dbReference>
<feature type="domain" description="CzcB-like barrel-sandwich hybrid" evidence="5">
    <location>
        <begin position="113"/>
        <end position="260"/>
    </location>
</feature>
<feature type="transmembrane region" description="Helical" evidence="3">
    <location>
        <begin position="51"/>
        <end position="71"/>
    </location>
</feature>
<dbReference type="Proteomes" id="UP000199603">
    <property type="component" value="Unassembled WGS sequence"/>
</dbReference>
<dbReference type="SUPFAM" id="SSF111369">
    <property type="entry name" value="HlyD-like secretion proteins"/>
    <property type="match status" value="1"/>
</dbReference>
<protein>
    <submittedName>
        <fullName evidence="6">RND family efflux transporter, MFP subunit</fullName>
    </submittedName>
</protein>
<evidence type="ECO:0000313" key="7">
    <source>
        <dbReference type="Proteomes" id="UP000199603"/>
    </source>
</evidence>
<keyword evidence="7" id="KW-1185">Reference proteome</keyword>
<evidence type="ECO:0000259" key="4">
    <source>
        <dbReference type="Pfam" id="PF25954"/>
    </source>
</evidence>
<dbReference type="Gene3D" id="1.10.287.470">
    <property type="entry name" value="Helix hairpin bin"/>
    <property type="match status" value="1"/>
</dbReference>
<dbReference type="RefSeq" id="WP_091243575.1">
    <property type="nucleotide sequence ID" value="NZ_FNAG01000008.1"/>
</dbReference>
<dbReference type="InterPro" id="IPR058647">
    <property type="entry name" value="BSH_CzcB-like"/>
</dbReference>
<organism evidence="6 7">
    <name type="scientific">Aquimonas voraii</name>
    <dbReference type="NCBI Taxonomy" id="265719"/>
    <lineage>
        <taxon>Bacteria</taxon>
        <taxon>Pseudomonadati</taxon>
        <taxon>Pseudomonadota</taxon>
        <taxon>Gammaproteobacteria</taxon>
        <taxon>Lysobacterales</taxon>
        <taxon>Lysobacteraceae</taxon>
        <taxon>Aquimonas</taxon>
    </lineage>
</organism>
<reference evidence="6 7" key="1">
    <citation type="submission" date="2016-10" db="EMBL/GenBank/DDBJ databases">
        <authorList>
            <person name="de Groot N.N."/>
        </authorList>
    </citation>
    <scope>NUCLEOTIDE SEQUENCE [LARGE SCALE GENOMIC DNA]</scope>
    <source>
        <strain evidence="6 7">DSM 16957</strain>
    </source>
</reference>
<accession>A0A1G6Y3R6</accession>
<dbReference type="GO" id="GO:0015562">
    <property type="term" value="F:efflux transmembrane transporter activity"/>
    <property type="evidence" value="ECO:0007669"/>
    <property type="project" value="TreeGrafter"/>
</dbReference>
<name>A0A1G6Y3R6_9GAMM</name>
<keyword evidence="3" id="KW-0812">Transmembrane</keyword>
<dbReference type="OrthoDB" id="9789643at2"/>
<feature type="domain" description="CusB-like beta-barrel" evidence="4">
    <location>
        <begin position="283"/>
        <end position="354"/>
    </location>
</feature>
<gene>
    <name evidence="6" type="ORF">SAMN04488509_108106</name>
</gene>
<keyword evidence="3" id="KW-0472">Membrane</keyword>
<evidence type="ECO:0000259" key="5">
    <source>
        <dbReference type="Pfam" id="PF25973"/>
    </source>
</evidence>
<dbReference type="Gene3D" id="2.40.30.170">
    <property type="match status" value="1"/>
</dbReference>
<dbReference type="Pfam" id="PF25954">
    <property type="entry name" value="Beta-barrel_RND_2"/>
    <property type="match status" value="1"/>
</dbReference>
<evidence type="ECO:0000256" key="2">
    <source>
        <dbReference type="SAM" id="MobiDB-lite"/>
    </source>
</evidence>
<evidence type="ECO:0000256" key="1">
    <source>
        <dbReference type="ARBA" id="ARBA00009477"/>
    </source>
</evidence>
<dbReference type="Gene3D" id="2.40.50.100">
    <property type="match status" value="1"/>
</dbReference>
<dbReference type="PANTHER" id="PTHR30469">
    <property type="entry name" value="MULTIDRUG RESISTANCE PROTEIN MDTA"/>
    <property type="match status" value="1"/>
</dbReference>
<dbReference type="AlphaFoldDB" id="A0A1G6Y3R6"/>
<feature type="region of interest" description="Disordered" evidence="2">
    <location>
        <begin position="1"/>
        <end position="21"/>
    </location>
</feature>
<dbReference type="GO" id="GO:1990281">
    <property type="term" value="C:efflux pump complex"/>
    <property type="evidence" value="ECO:0007669"/>
    <property type="project" value="TreeGrafter"/>
</dbReference>
<comment type="similarity">
    <text evidence="1">Belongs to the membrane fusion protein (MFP) (TC 8.A.1) family.</text>
</comment>
<dbReference type="STRING" id="265719.SAMN04488509_108106"/>
<dbReference type="InterPro" id="IPR006143">
    <property type="entry name" value="RND_pump_MFP"/>
</dbReference>
<sequence>MVNEVMDERARAGESQEERARREALLQRMLGSPPPAHGQAAASARAPMPPLAWLLGALVLAQGLVLGYLLLGPEDAESVPAPVASAAAAPASAPPPALPATRLEASGYISAARVATVSARTLGLITEVAIEEGSLVEQGQVLARLEDTQARLELGLAQARRRAAEARLRSSEAQAEEARQTLERERSLRGDGYASAASIERAATALATARAQVDLARADLQLSALEVQRFEVLLDDHSIRAPFAGVVVSKNAQPGEVLAPSAAGGGYTRTGICTIVDMESLEIVVDVNEQMIARVQPGQAVEAELYAHPGWTIAGRVHKVMPNADRARGTVRVRIELLDRDPRILPDKAVKVAFLDGEGLADVR</sequence>
<dbReference type="Pfam" id="PF25973">
    <property type="entry name" value="BSH_CzcB"/>
    <property type="match status" value="1"/>
</dbReference>